<comment type="caution">
    <text evidence="1">The sequence shown here is derived from an EMBL/GenBank/DDBJ whole genome shotgun (WGS) entry which is preliminary data.</text>
</comment>
<proteinExistence type="predicted"/>
<protein>
    <submittedName>
        <fullName evidence="1">Uncharacterized protein</fullName>
    </submittedName>
</protein>
<sequence length="56" mass="6128">MILTLLTPAPAWARSLTYLSAVFLLWPLSSSLAPSVFFDVRALPLAPPLQAPPPRR</sequence>
<evidence type="ECO:0000313" key="1">
    <source>
        <dbReference type="EMBL" id="CAI9564642.1"/>
    </source>
</evidence>
<dbReference type="Proteomes" id="UP001162483">
    <property type="component" value="Unassembled WGS sequence"/>
</dbReference>
<keyword evidence="2" id="KW-1185">Reference proteome</keyword>
<reference evidence="1" key="1">
    <citation type="submission" date="2023-05" db="EMBL/GenBank/DDBJ databases">
        <authorList>
            <person name="Stuckert A."/>
        </authorList>
    </citation>
    <scope>NUCLEOTIDE SEQUENCE</scope>
</reference>
<gene>
    <name evidence="1" type="ORF">SPARVUS_LOCUS5952513</name>
</gene>
<evidence type="ECO:0000313" key="2">
    <source>
        <dbReference type="Proteomes" id="UP001162483"/>
    </source>
</evidence>
<dbReference type="EMBL" id="CATNWA010013147">
    <property type="protein sequence ID" value="CAI9564642.1"/>
    <property type="molecule type" value="Genomic_DNA"/>
</dbReference>
<organism evidence="1 2">
    <name type="scientific">Staurois parvus</name>
    <dbReference type="NCBI Taxonomy" id="386267"/>
    <lineage>
        <taxon>Eukaryota</taxon>
        <taxon>Metazoa</taxon>
        <taxon>Chordata</taxon>
        <taxon>Craniata</taxon>
        <taxon>Vertebrata</taxon>
        <taxon>Euteleostomi</taxon>
        <taxon>Amphibia</taxon>
        <taxon>Batrachia</taxon>
        <taxon>Anura</taxon>
        <taxon>Neobatrachia</taxon>
        <taxon>Ranoidea</taxon>
        <taxon>Ranidae</taxon>
        <taxon>Staurois</taxon>
    </lineage>
</organism>
<accession>A0ABN9CWR8</accession>
<name>A0ABN9CWR8_9NEOB</name>